<dbReference type="Proteomes" id="UP000825935">
    <property type="component" value="Chromosome 31"/>
</dbReference>
<dbReference type="GO" id="GO:0005737">
    <property type="term" value="C:cytoplasm"/>
    <property type="evidence" value="ECO:0007669"/>
    <property type="project" value="TreeGrafter"/>
</dbReference>
<accession>A0A8T2QV14</accession>
<evidence type="ECO:0000313" key="8">
    <source>
        <dbReference type="EMBL" id="KAH7287899.1"/>
    </source>
</evidence>
<keyword evidence="2" id="KW-0808">Transferase</keyword>
<dbReference type="OrthoDB" id="25592at2759"/>
<keyword evidence="4" id="KW-0418">Kinase</keyword>
<dbReference type="EMBL" id="CM035436">
    <property type="protein sequence ID" value="KAH7287899.1"/>
    <property type="molecule type" value="Genomic_DNA"/>
</dbReference>
<gene>
    <name evidence="8" type="ORF">KP509_31G002200</name>
</gene>
<keyword evidence="5" id="KW-0067">ATP-binding</keyword>
<dbReference type="InterPro" id="IPR011009">
    <property type="entry name" value="Kinase-like_dom_sf"/>
</dbReference>
<evidence type="ECO:0000256" key="1">
    <source>
        <dbReference type="ARBA" id="ARBA00006529"/>
    </source>
</evidence>
<comment type="similarity">
    <text evidence="1">Belongs to the protein kinase superfamily. STE Ser/Thr protein kinase family. MAP kinase kinase kinase subfamily.</text>
</comment>
<keyword evidence="3" id="KW-0547">Nucleotide-binding</keyword>
<name>A0A8T2QV14_CERRI</name>
<feature type="compositionally biased region" description="Polar residues" evidence="6">
    <location>
        <begin position="179"/>
        <end position="188"/>
    </location>
</feature>
<dbReference type="InterPro" id="IPR050538">
    <property type="entry name" value="MAP_kinase_kinase_kinase"/>
</dbReference>
<dbReference type="InterPro" id="IPR000719">
    <property type="entry name" value="Prot_kinase_dom"/>
</dbReference>
<dbReference type="PANTHER" id="PTHR48016">
    <property type="entry name" value="MAP KINASE KINASE KINASE SSK2-RELATED-RELATED"/>
    <property type="match status" value="1"/>
</dbReference>
<proteinExistence type="inferred from homology"/>
<evidence type="ECO:0000259" key="7">
    <source>
        <dbReference type="PROSITE" id="PS50011"/>
    </source>
</evidence>
<dbReference type="AlphaFoldDB" id="A0A8T2QV14"/>
<feature type="domain" description="Protein kinase" evidence="7">
    <location>
        <begin position="1"/>
        <end position="63"/>
    </location>
</feature>
<evidence type="ECO:0000256" key="2">
    <source>
        <dbReference type="ARBA" id="ARBA00022679"/>
    </source>
</evidence>
<evidence type="ECO:0000313" key="9">
    <source>
        <dbReference type="Proteomes" id="UP000825935"/>
    </source>
</evidence>
<dbReference type="PANTHER" id="PTHR48016:SF17">
    <property type="entry name" value="MITOGEN-ACTIVATED PROTEIN KINASE KINASE KINASE YODA"/>
    <property type="match status" value="1"/>
</dbReference>
<dbReference type="PROSITE" id="PS50011">
    <property type="entry name" value="PROTEIN_KINASE_DOM"/>
    <property type="match status" value="1"/>
</dbReference>
<dbReference type="GO" id="GO:0005524">
    <property type="term" value="F:ATP binding"/>
    <property type="evidence" value="ECO:0007669"/>
    <property type="project" value="UniProtKB-KW"/>
</dbReference>
<evidence type="ECO:0000256" key="5">
    <source>
        <dbReference type="ARBA" id="ARBA00022840"/>
    </source>
</evidence>
<dbReference type="Gene3D" id="1.10.510.10">
    <property type="entry name" value="Transferase(Phosphotransferase) domain 1"/>
    <property type="match status" value="1"/>
</dbReference>
<dbReference type="GO" id="GO:0004709">
    <property type="term" value="F:MAP kinase kinase kinase activity"/>
    <property type="evidence" value="ECO:0007669"/>
    <property type="project" value="TreeGrafter"/>
</dbReference>
<evidence type="ECO:0000256" key="6">
    <source>
        <dbReference type="SAM" id="MobiDB-lite"/>
    </source>
</evidence>
<protein>
    <recommendedName>
        <fullName evidence="7">Protein kinase domain-containing protein</fullName>
    </recommendedName>
</protein>
<feature type="compositionally biased region" description="Basic and acidic residues" evidence="6">
    <location>
        <begin position="163"/>
        <end position="178"/>
    </location>
</feature>
<comment type="caution">
    <text evidence="8">The sequence shown here is derived from an EMBL/GenBank/DDBJ whole genome shotgun (WGS) entry which is preliminary data.</text>
</comment>
<organism evidence="8 9">
    <name type="scientific">Ceratopteris richardii</name>
    <name type="common">Triangle waterfern</name>
    <dbReference type="NCBI Taxonomy" id="49495"/>
    <lineage>
        <taxon>Eukaryota</taxon>
        <taxon>Viridiplantae</taxon>
        <taxon>Streptophyta</taxon>
        <taxon>Embryophyta</taxon>
        <taxon>Tracheophyta</taxon>
        <taxon>Polypodiopsida</taxon>
        <taxon>Polypodiidae</taxon>
        <taxon>Polypodiales</taxon>
        <taxon>Pteridineae</taxon>
        <taxon>Pteridaceae</taxon>
        <taxon>Parkerioideae</taxon>
        <taxon>Ceratopteris</taxon>
    </lineage>
</organism>
<evidence type="ECO:0000256" key="4">
    <source>
        <dbReference type="ARBA" id="ARBA00022777"/>
    </source>
</evidence>
<dbReference type="SUPFAM" id="SSF56112">
    <property type="entry name" value="Protein kinase-like (PK-like)"/>
    <property type="match status" value="1"/>
</dbReference>
<feature type="region of interest" description="Disordered" evidence="6">
    <location>
        <begin position="142"/>
        <end position="203"/>
    </location>
</feature>
<sequence>MVTGKPPWSDLHAAAAMFKVTKVGAPPIPENLSADGRSFIRLCLQRNPADRPTAAVLLEHPFVKIQKESHHGVLYSNDSSSNMDYEEHRWAHLPSSISGTQPSLSAPSSPNSTRRSLYGFSSSQPDLIAHERDIARGIYNAHKESETMSRNTRGQHSASKQRHSCELAERTRPSEQRYSHQISKQYGPSLSAPVSPKSPRMHENVSSLHWVNISPGYATPFSDSTGS</sequence>
<evidence type="ECO:0000256" key="3">
    <source>
        <dbReference type="ARBA" id="ARBA00022741"/>
    </source>
</evidence>
<feature type="compositionally biased region" description="Polar residues" evidence="6">
    <location>
        <begin position="148"/>
        <end position="158"/>
    </location>
</feature>
<feature type="region of interest" description="Disordered" evidence="6">
    <location>
        <begin position="95"/>
        <end position="120"/>
    </location>
</feature>
<keyword evidence="9" id="KW-1185">Reference proteome</keyword>
<reference evidence="8" key="1">
    <citation type="submission" date="2021-08" db="EMBL/GenBank/DDBJ databases">
        <title>WGS assembly of Ceratopteris richardii.</title>
        <authorList>
            <person name="Marchant D.B."/>
            <person name="Chen G."/>
            <person name="Jenkins J."/>
            <person name="Shu S."/>
            <person name="Leebens-Mack J."/>
            <person name="Grimwood J."/>
            <person name="Schmutz J."/>
            <person name="Soltis P."/>
            <person name="Soltis D."/>
            <person name="Chen Z.-H."/>
        </authorList>
    </citation>
    <scope>NUCLEOTIDE SEQUENCE</scope>
    <source>
        <strain evidence="8">Whitten #5841</strain>
        <tissue evidence="8">Leaf</tissue>
    </source>
</reference>